<evidence type="ECO:0000256" key="3">
    <source>
        <dbReference type="ARBA" id="ARBA00022490"/>
    </source>
</evidence>
<dbReference type="NCBIfam" id="TIGR00408">
    <property type="entry name" value="proS_fam_I"/>
    <property type="match status" value="1"/>
</dbReference>
<dbReference type="PRINTS" id="PR01046">
    <property type="entry name" value="TRNASYNTHPRO"/>
</dbReference>
<dbReference type="GO" id="GO:0004827">
    <property type="term" value="F:proline-tRNA ligase activity"/>
    <property type="evidence" value="ECO:0007669"/>
    <property type="project" value="UniProtKB-UniRule"/>
</dbReference>
<dbReference type="Gene3D" id="3.30.110.30">
    <property type="entry name" value="C-terminal domain of ProRS"/>
    <property type="match status" value="1"/>
</dbReference>
<dbReference type="PANTHER" id="PTHR43382:SF2">
    <property type="entry name" value="BIFUNCTIONAL GLUTAMATE_PROLINE--TRNA LIGASE"/>
    <property type="match status" value="1"/>
</dbReference>
<evidence type="ECO:0000256" key="4">
    <source>
        <dbReference type="ARBA" id="ARBA00022598"/>
    </source>
</evidence>
<dbReference type="InterPro" id="IPR002316">
    <property type="entry name" value="Pro-tRNA-ligase_IIa"/>
</dbReference>
<keyword evidence="3 11" id="KW-0963">Cytoplasm</keyword>
<evidence type="ECO:0000256" key="9">
    <source>
        <dbReference type="ARBA" id="ARBA00047671"/>
    </source>
</evidence>
<evidence type="ECO:0000256" key="11">
    <source>
        <dbReference type="HAMAP-Rule" id="MF_01571"/>
    </source>
</evidence>
<accession>A0A7G9WHZ8</accession>
<dbReference type="Pfam" id="PF03129">
    <property type="entry name" value="HGTP_anticodon"/>
    <property type="match status" value="1"/>
</dbReference>
<evidence type="ECO:0000259" key="12">
    <source>
        <dbReference type="PROSITE" id="PS50862"/>
    </source>
</evidence>
<dbReference type="SUPFAM" id="SSF64586">
    <property type="entry name" value="C-terminal domain of ProRS"/>
    <property type="match status" value="1"/>
</dbReference>
<dbReference type="InterPro" id="IPR016061">
    <property type="entry name" value="Pro-tRNA_ligase_II_C"/>
</dbReference>
<dbReference type="Proteomes" id="UP000516046">
    <property type="component" value="Chromosome"/>
</dbReference>
<dbReference type="GO" id="GO:0005737">
    <property type="term" value="C:cytoplasm"/>
    <property type="evidence" value="ECO:0007669"/>
    <property type="project" value="UniProtKB-SubCell"/>
</dbReference>
<keyword evidence="7 11" id="KW-0648">Protein biosynthesis</keyword>
<comment type="catalytic activity">
    <reaction evidence="9 11">
        <text>tRNA(Pro) + L-proline + ATP = L-prolyl-tRNA(Pro) + AMP + diphosphate</text>
        <dbReference type="Rhea" id="RHEA:14305"/>
        <dbReference type="Rhea" id="RHEA-COMP:9700"/>
        <dbReference type="Rhea" id="RHEA-COMP:9702"/>
        <dbReference type="ChEBI" id="CHEBI:30616"/>
        <dbReference type="ChEBI" id="CHEBI:33019"/>
        <dbReference type="ChEBI" id="CHEBI:60039"/>
        <dbReference type="ChEBI" id="CHEBI:78442"/>
        <dbReference type="ChEBI" id="CHEBI:78532"/>
        <dbReference type="ChEBI" id="CHEBI:456215"/>
        <dbReference type="EC" id="6.1.1.15"/>
    </reaction>
</comment>
<evidence type="ECO:0000313" key="14">
    <source>
        <dbReference type="Proteomes" id="UP000516046"/>
    </source>
</evidence>
<dbReference type="PROSITE" id="PS50862">
    <property type="entry name" value="AA_TRNA_LIGASE_II"/>
    <property type="match status" value="1"/>
</dbReference>
<dbReference type="GO" id="GO:0006433">
    <property type="term" value="P:prolyl-tRNA aminoacylation"/>
    <property type="evidence" value="ECO:0007669"/>
    <property type="project" value="UniProtKB-UniRule"/>
</dbReference>
<dbReference type="EMBL" id="CP060696">
    <property type="protein sequence ID" value="QNO18310.1"/>
    <property type="molecule type" value="Genomic_DNA"/>
</dbReference>
<keyword evidence="6 11" id="KW-0067">ATP-binding</keyword>
<dbReference type="PANTHER" id="PTHR43382">
    <property type="entry name" value="PROLYL-TRNA SYNTHETASE"/>
    <property type="match status" value="1"/>
</dbReference>
<evidence type="ECO:0000256" key="8">
    <source>
        <dbReference type="ARBA" id="ARBA00023146"/>
    </source>
</evidence>
<dbReference type="CDD" id="cd00778">
    <property type="entry name" value="ProRS_core_arch_euk"/>
    <property type="match status" value="1"/>
</dbReference>
<dbReference type="InterPro" id="IPR004154">
    <property type="entry name" value="Anticodon-bd"/>
</dbReference>
<dbReference type="Gene3D" id="3.40.50.800">
    <property type="entry name" value="Anticodon-binding domain"/>
    <property type="match status" value="1"/>
</dbReference>
<dbReference type="GO" id="GO:0005524">
    <property type="term" value="F:ATP binding"/>
    <property type="evidence" value="ECO:0007669"/>
    <property type="project" value="UniProtKB-UniRule"/>
</dbReference>
<dbReference type="InterPro" id="IPR004499">
    <property type="entry name" value="Pro-tRNA-ligase_IIa_arc-type"/>
</dbReference>
<organism evidence="13 14">
    <name type="scientific">Caproicibacterium amylolyticum</name>
    <dbReference type="NCBI Taxonomy" id="2766537"/>
    <lineage>
        <taxon>Bacteria</taxon>
        <taxon>Bacillati</taxon>
        <taxon>Bacillota</taxon>
        <taxon>Clostridia</taxon>
        <taxon>Eubacteriales</taxon>
        <taxon>Oscillospiraceae</taxon>
        <taxon>Caproicibacterium</taxon>
    </lineage>
</organism>
<dbReference type="InterPro" id="IPR002314">
    <property type="entry name" value="aa-tRNA-synt_IIb"/>
</dbReference>
<dbReference type="InterPro" id="IPR017449">
    <property type="entry name" value="Pro-tRNA_synth_II"/>
</dbReference>
<evidence type="ECO:0000256" key="10">
    <source>
        <dbReference type="ARBA" id="ARBA00060806"/>
    </source>
</evidence>
<evidence type="ECO:0000256" key="7">
    <source>
        <dbReference type="ARBA" id="ARBA00022917"/>
    </source>
</evidence>
<comment type="domain">
    <text evidence="11">Consists of three domains: the N-terminal catalytic domain, the anticodon-binding domain and the C-terminal extension.</text>
</comment>
<dbReference type="AlphaFoldDB" id="A0A7G9WHZ8"/>
<dbReference type="KEGG" id="caml:H6X83_01200"/>
<proteinExistence type="inferred from homology"/>
<evidence type="ECO:0000256" key="5">
    <source>
        <dbReference type="ARBA" id="ARBA00022741"/>
    </source>
</evidence>
<sequence>MAQQKKLVEEITPMEEDFARWYTDVVKKAELMDYSSVKGCMIFEPYGYAIWENMQAILDKRFKELGHQNVYMPLLIPESLLEKEKEHVAGFAPEVAWVTQGGNDKLEERLCIRPTSETLFCEHYKKVIHSWRDLPKLYNQWCSVVRWEKTTRPFLRTSEFLWQEGHTMHATEEEAQAETLQMLNVYADFYRDALAIPPVIGQKTESEKFAGAVATYTIEAMMHNGVALQGGTSHYFGDGFAKSFDITFTDKNNQLQHPFQTSWGVSTRMIGGIIMTHGDDSGLVLPPAIAPVQVVIVPVAQHKPGVLDKANELFAELKAAGLRVKVDDSEQSPGWKFAQYEMQGVPIRLEIGPKDIEKNQCVLVRRPDRNKSFVSLDGLVESVKSELHMVHEILYNNAKDNLESKIYAAHNHEEFLEIAKNKPGFIKAMWCGDPACEEKLKDETGGVKSRCIPFEEEHIGDTCVCCGKPATHMVYWGRQY</sequence>
<dbReference type="FunFam" id="3.30.930.10:FF:000023">
    <property type="entry name" value="Proline--tRNA ligase"/>
    <property type="match status" value="1"/>
</dbReference>
<dbReference type="Pfam" id="PF09180">
    <property type="entry name" value="ProRS-C_1"/>
    <property type="match status" value="1"/>
</dbReference>
<dbReference type="HAMAP" id="MF_01571">
    <property type="entry name" value="Pro_tRNA_synth_type3"/>
    <property type="match status" value="1"/>
</dbReference>
<comment type="function">
    <text evidence="11">Catalyzes the attachment of proline to tRNA(Pro) in a two-step reaction: proline is first activated by ATP to form Pro-AMP and then transferred to the acceptor end of tRNA(Pro).</text>
</comment>
<dbReference type="SMART" id="SM00946">
    <property type="entry name" value="ProRS-C_1"/>
    <property type="match status" value="1"/>
</dbReference>
<dbReference type="CDD" id="cd00862">
    <property type="entry name" value="ProRS_anticodon_zinc"/>
    <property type="match status" value="1"/>
</dbReference>
<evidence type="ECO:0000256" key="6">
    <source>
        <dbReference type="ARBA" id="ARBA00022840"/>
    </source>
</evidence>
<comment type="similarity">
    <text evidence="10 11">Belongs to the class-II aminoacyl-tRNA synthetase family. ProS type 3 subfamily.</text>
</comment>
<dbReference type="SUPFAM" id="SSF52954">
    <property type="entry name" value="Class II aaRS ABD-related"/>
    <property type="match status" value="1"/>
</dbReference>
<dbReference type="InterPro" id="IPR033721">
    <property type="entry name" value="ProRS_core_arch_euk"/>
</dbReference>
<keyword evidence="5 11" id="KW-0547">Nucleotide-binding</keyword>
<dbReference type="Gene3D" id="3.30.930.10">
    <property type="entry name" value="Bira Bifunctional Protein, Domain 2"/>
    <property type="match status" value="1"/>
</dbReference>
<comment type="subunit">
    <text evidence="2 11">Homodimer.</text>
</comment>
<evidence type="ECO:0000256" key="1">
    <source>
        <dbReference type="ARBA" id="ARBA00004496"/>
    </source>
</evidence>
<gene>
    <name evidence="11" type="primary">proS</name>
    <name evidence="13" type="ORF">H6X83_01200</name>
</gene>
<dbReference type="GO" id="GO:0016740">
    <property type="term" value="F:transferase activity"/>
    <property type="evidence" value="ECO:0007669"/>
    <property type="project" value="UniProtKB-ARBA"/>
</dbReference>
<dbReference type="InterPro" id="IPR045864">
    <property type="entry name" value="aa-tRNA-synth_II/BPL/LPL"/>
</dbReference>
<name>A0A7G9WHZ8_9FIRM</name>
<reference evidence="13 14" key="1">
    <citation type="submission" date="2020-08" db="EMBL/GenBank/DDBJ databases">
        <authorList>
            <person name="Ren C."/>
            <person name="Gu Y."/>
            <person name="Xu Y."/>
        </authorList>
    </citation>
    <scope>NUCLEOTIDE SEQUENCE [LARGE SCALE GENOMIC DNA]</scope>
    <source>
        <strain evidence="13 14">LBM18003</strain>
    </source>
</reference>
<dbReference type="GO" id="GO:0140096">
    <property type="term" value="F:catalytic activity, acting on a protein"/>
    <property type="evidence" value="ECO:0007669"/>
    <property type="project" value="UniProtKB-ARBA"/>
</dbReference>
<dbReference type="FunFam" id="3.30.110.30:FF:000005">
    <property type="entry name" value="Proline--tRNA ligase"/>
    <property type="match status" value="1"/>
</dbReference>
<dbReference type="EC" id="6.1.1.15" evidence="11"/>
<dbReference type="SUPFAM" id="SSF55681">
    <property type="entry name" value="Class II aaRS and biotin synthetases"/>
    <property type="match status" value="1"/>
</dbReference>
<keyword evidence="8 11" id="KW-0030">Aminoacyl-tRNA synthetase</keyword>
<comment type="subcellular location">
    <subcellularLocation>
        <location evidence="1 11">Cytoplasm</location>
    </subcellularLocation>
</comment>
<dbReference type="Pfam" id="PF00587">
    <property type="entry name" value="tRNA-synt_2b"/>
    <property type="match status" value="1"/>
</dbReference>
<dbReference type="FunFam" id="3.40.50.800:FF:000005">
    <property type="entry name" value="bifunctional glutamate/proline--tRNA ligase"/>
    <property type="match status" value="1"/>
</dbReference>
<keyword evidence="4 11" id="KW-0436">Ligase</keyword>
<dbReference type="GO" id="GO:0017101">
    <property type="term" value="C:aminoacyl-tRNA synthetase multienzyme complex"/>
    <property type="evidence" value="ECO:0007669"/>
    <property type="project" value="TreeGrafter"/>
</dbReference>
<protein>
    <recommendedName>
        <fullName evidence="11">Proline--tRNA ligase</fullName>
        <ecNumber evidence="11">6.1.1.15</ecNumber>
    </recommendedName>
    <alternativeName>
        <fullName evidence="11">Prolyl-tRNA synthetase</fullName>
        <shortName evidence="11">ProRS</shortName>
    </alternativeName>
</protein>
<evidence type="ECO:0000256" key="2">
    <source>
        <dbReference type="ARBA" id="ARBA00011738"/>
    </source>
</evidence>
<dbReference type="InterPro" id="IPR006195">
    <property type="entry name" value="aa-tRNA-synth_II"/>
</dbReference>
<dbReference type="InterPro" id="IPR036621">
    <property type="entry name" value="Anticodon-bd_dom_sf"/>
</dbReference>
<feature type="domain" description="Aminoacyl-transfer RNA synthetases class-II family profile" evidence="12">
    <location>
        <begin position="45"/>
        <end position="286"/>
    </location>
</feature>
<keyword evidence="14" id="KW-1185">Reference proteome</keyword>
<evidence type="ECO:0000313" key="13">
    <source>
        <dbReference type="EMBL" id="QNO18310.1"/>
    </source>
</evidence>